<comment type="caution">
    <text evidence="6">The sequence shown here is derived from an EMBL/GenBank/DDBJ whole genome shotgun (WGS) entry which is preliminary data.</text>
</comment>
<dbReference type="InterPro" id="IPR005119">
    <property type="entry name" value="LysR_subst-bd"/>
</dbReference>
<feature type="domain" description="HTH lysR-type" evidence="5">
    <location>
        <begin position="2"/>
        <end position="58"/>
    </location>
</feature>
<dbReference type="GO" id="GO:0003700">
    <property type="term" value="F:DNA-binding transcription factor activity"/>
    <property type="evidence" value="ECO:0007669"/>
    <property type="project" value="InterPro"/>
</dbReference>
<sequence length="291" mass="32570">MLQPQWLRTFRTLVSVGNFTRTAERLDLTQAAVSQHVRQLETRLGTLLIRHPRKIELTPAGHALLDFAREMETAEQRLAQRLAGNEDSHGDIRLITPGSIGLAIYPRLLALQQESPGLNVHHRFAPTREVVEAVLENRFELGIVTLKPDDPRLSVTEWAREPLELVVPAGVEIHDWGDLETLGFIDHPDGQDMASRLLSRRFPGNPGISSLPRSGSTNQISLILEPVARGLGFSVVPRHAREAFPDHQAIRVVPPPEGSTEVVDTLWLLTRAEWPLSARARRVLEYLKVSL</sequence>
<dbReference type="Pfam" id="PF00126">
    <property type="entry name" value="HTH_1"/>
    <property type="match status" value="1"/>
</dbReference>
<dbReference type="RefSeq" id="WP_054556219.1">
    <property type="nucleotide sequence ID" value="NZ_CP084115.1"/>
</dbReference>
<evidence type="ECO:0000313" key="7">
    <source>
        <dbReference type="Proteomes" id="UP001170481"/>
    </source>
</evidence>
<keyword evidence="4" id="KW-0804">Transcription</keyword>
<comment type="similarity">
    <text evidence="1">Belongs to the LysR transcriptional regulatory family.</text>
</comment>
<dbReference type="Proteomes" id="UP001170481">
    <property type="component" value="Unassembled WGS sequence"/>
</dbReference>
<organism evidence="6 7">
    <name type="scientific">Cobetia amphilecti</name>
    <dbReference type="NCBI Taxonomy" id="1055104"/>
    <lineage>
        <taxon>Bacteria</taxon>
        <taxon>Pseudomonadati</taxon>
        <taxon>Pseudomonadota</taxon>
        <taxon>Gammaproteobacteria</taxon>
        <taxon>Oceanospirillales</taxon>
        <taxon>Halomonadaceae</taxon>
        <taxon>Cobetia</taxon>
    </lineage>
</organism>
<dbReference type="Gene3D" id="1.10.10.10">
    <property type="entry name" value="Winged helix-like DNA-binding domain superfamily/Winged helix DNA-binding domain"/>
    <property type="match status" value="1"/>
</dbReference>
<dbReference type="InterPro" id="IPR036388">
    <property type="entry name" value="WH-like_DNA-bd_sf"/>
</dbReference>
<dbReference type="CDD" id="cd05466">
    <property type="entry name" value="PBP2_LTTR_substrate"/>
    <property type="match status" value="1"/>
</dbReference>
<dbReference type="AlphaFoldDB" id="A0AAP4X361"/>
<evidence type="ECO:0000256" key="1">
    <source>
        <dbReference type="ARBA" id="ARBA00009437"/>
    </source>
</evidence>
<accession>A0AAP4X361</accession>
<keyword evidence="3" id="KW-0238">DNA-binding</keyword>
<dbReference type="SUPFAM" id="SSF46785">
    <property type="entry name" value="Winged helix' DNA-binding domain"/>
    <property type="match status" value="1"/>
</dbReference>
<gene>
    <name evidence="6" type="ORF">Q4535_17490</name>
</gene>
<evidence type="ECO:0000256" key="2">
    <source>
        <dbReference type="ARBA" id="ARBA00023015"/>
    </source>
</evidence>
<evidence type="ECO:0000313" key="6">
    <source>
        <dbReference type="EMBL" id="MDO6673898.1"/>
    </source>
</evidence>
<keyword evidence="2" id="KW-0805">Transcription regulation</keyword>
<evidence type="ECO:0000256" key="3">
    <source>
        <dbReference type="ARBA" id="ARBA00023125"/>
    </source>
</evidence>
<name>A0AAP4X361_9GAMM</name>
<reference evidence="6" key="1">
    <citation type="submission" date="2023-07" db="EMBL/GenBank/DDBJ databases">
        <title>Genome content predicts the carbon catabolic preferences of heterotrophic bacteria.</title>
        <authorList>
            <person name="Gralka M."/>
        </authorList>
    </citation>
    <scope>NUCLEOTIDE SEQUENCE</scope>
    <source>
        <strain evidence="6">C2R13</strain>
    </source>
</reference>
<dbReference type="PRINTS" id="PR00039">
    <property type="entry name" value="HTHLYSR"/>
</dbReference>
<dbReference type="SUPFAM" id="SSF53850">
    <property type="entry name" value="Periplasmic binding protein-like II"/>
    <property type="match status" value="1"/>
</dbReference>
<dbReference type="PANTHER" id="PTHR30126">
    <property type="entry name" value="HTH-TYPE TRANSCRIPTIONAL REGULATOR"/>
    <property type="match status" value="1"/>
</dbReference>
<protein>
    <submittedName>
        <fullName evidence="6">LysR family transcriptional regulator</fullName>
    </submittedName>
</protein>
<dbReference type="InterPro" id="IPR000847">
    <property type="entry name" value="LysR_HTH_N"/>
</dbReference>
<evidence type="ECO:0000256" key="4">
    <source>
        <dbReference type="ARBA" id="ARBA00023163"/>
    </source>
</evidence>
<evidence type="ECO:0000259" key="5">
    <source>
        <dbReference type="PROSITE" id="PS50931"/>
    </source>
</evidence>
<dbReference type="PROSITE" id="PS50931">
    <property type="entry name" value="HTH_LYSR"/>
    <property type="match status" value="1"/>
</dbReference>
<dbReference type="Gene3D" id="3.40.190.290">
    <property type="match status" value="1"/>
</dbReference>
<dbReference type="PANTHER" id="PTHR30126:SF99">
    <property type="entry name" value="TRANSCRIPTIONAL REGULATOR LYSR FAMILY"/>
    <property type="match status" value="1"/>
</dbReference>
<proteinExistence type="inferred from homology"/>
<dbReference type="GO" id="GO:0000976">
    <property type="term" value="F:transcription cis-regulatory region binding"/>
    <property type="evidence" value="ECO:0007669"/>
    <property type="project" value="TreeGrafter"/>
</dbReference>
<dbReference type="Pfam" id="PF03466">
    <property type="entry name" value="LysR_substrate"/>
    <property type="match status" value="1"/>
</dbReference>
<dbReference type="InterPro" id="IPR036390">
    <property type="entry name" value="WH_DNA-bd_sf"/>
</dbReference>
<dbReference type="EMBL" id="JAUORK010000040">
    <property type="protein sequence ID" value="MDO6673898.1"/>
    <property type="molecule type" value="Genomic_DNA"/>
</dbReference>